<evidence type="ECO:0000313" key="3">
    <source>
        <dbReference type="Proteomes" id="UP000241960"/>
    </source>
</evidence>
<reference evidence="2 3" key="1">
    <citation type="journal article" date="2016" name="Front. Microbiol.">
        <title>Comprehensive Phylogenetic Analysis of Bovine Non-aureus Staphylococci Species Based on Whole-Genome Sequencing.</title>
        <authorList>
            <person name="Naushad S."/>
            <person name="Barkema H.W."/>
            <person name="Luby C."/>
            <person name="Condas L.A."/>
            <person name="Nobrega D.B."/>
            <person name="Carson D.A."/>
            <person name="De Buck J."/>
        </authorList>
    </citation>
    <scope>NUCLEOTIDE SEQUENCE [LARGE SCALE GENOMIC DNA]</scope>
    <source>
        <strain evidence="2 3">SNUC 1231</strain>
    </source>
</reference>
<dbReference type="Pfam" id="PF14729">
    <property type="entry name" value="DUF4467"/>
    <property type="match status" value="1"/>
</dbReference>
<accession>A0A9Q6MUU4</accession>
<dbReference type="Proteomes" id="UP000241960">
    <property type="component" value="Unassembled WGS sequence"/>
</dbReference>
<dbReference type="EMBL" id="PZFQ01000016">
    <property type="protein sequence ID" value="PTI75859.1"/>
    <property type="molecule type" value="Genomic_DNA"/>
</dbReference>
<dbReference type="AlphaFoldDB" id="A0A9Q6MUU4"/>
<dbReference type="InterPro" id="IPR028075">
    <property type="entry name" value="DUF4467"/>
</dbReference>
<proteinExistence type="predicted"/>
<evidence type="ECO:0000259" key="1">
    <source>
        <dbReference type="Pfam" id="PF14729"/>
    </source>
</evidence>
<dbReference type="RefSeq" id="WP_073505626.1">
    <property type="nucleotide sequence ID" value="NZ_CP018199.1"/>
</dbReference>
<gene>
    <name evidence="2" type="ORF">BU058_06325</name>
</gene>
<evidence type="ECO:0000313" key="2">
    <source>
        <dbReference type="EMBL" id="PTI75859.1"/>
    </source>
</evidence>
<protein>
    <submittedName>
        <fullName evidence="2">Cystatin-like fold lipoprotein</fullName>
    </submittedName>
</protein>
<dbReference type="PROSITE" id="PS51257">
    <property type="entry name" value="PROKAR_LIPOPROTEIN"/>
    <property type="match status" value="1"/>
</dbReference>
<keyword evidence="2" id="KW-0449">Lipoprotein</keyword>
<sequence length="122" mass="14173">MKKLLVLIVVSVAISAGCSSSKYTDKIEKAVNQQQIYQKHLAQKQEGDAHKKFDKKEANIYVYEKGKYVTLAYKPLKEDAEVHYYTYKFKNGKAKYLSDFNSKGYTQTHEADYKEENMNINE</sequence>
<dbReference type="Gene3D" id="3.10.450.560">
    <property type="match status" value="1"/>
</dbReference>
<name>A0A9Q6MUU4_9STAP</name>
<comment type="caution">
    <text evidence="2">The sequence shown here is derived from an EMBL/GenBank/DDBJ whole genome shotgun (WGS) entry which is preliminary data.</text>
</comment>
<feature type="domain" description="DUF4467" evidence="1">
    <location>
        <begin position="23"/>
        <end position="117"/>
    </location>
</feature>
<organism evidence="2 3">
    <name type="scientific">Staphylococcus succinus</name>
    <dbReference type="NCBI Taxonomy" id="61015"/>
    <lineage>
        <taxon>Bacteria</taxon>
        <taxon>Bacillati</taxon>
        <taxon>Bacillota</taxon>
        <taxon>Bacilli</taxon>
        <taxon>Bacillales</taxon>
        <taxon>Staphylococcaceae</taxon>
        <taxon>Staphylococcus</taxon>
    </lineage>
</organism>